<dbReference type="AlphaFoldDB" id="W7XGW2"/>
<keyword evidence="2" id="KW-1185">Reference proteome</keyword>
<dbReference type="Proteomes" id="UP000009168">
    <property type="component" value="Unassembled WGS sequence"/>
</dbReference>
<dbReference type="InParanoid" id="W7XGW2"/>
<dbReference type="KEGG" id="tet:TTHERM_000133608"/>
<evidence type="ECO:0000313" key="2">
    <source>
        <dbReference type="Proteomes" id="UP000009168"/>
    </source>
</evidence>
<dbReference type="GeneID" id="24437443"/>
<reference evidence="2" key="1">
    <citation type="journal article" date="2006" name="PLoS Biol.">
        <title>Macronuclear genome sequence of the ciliate Tetrahymena thermophila, a model eukaryote.</title>
        <authorList>
            <person name="Eisen J.A."/>
            <person name="Coyne R.S."/>
            <person name="Wu M."/>
            <person name="Wu D."/>
            <person name="Thiagarajan M."/>
            <person name="Wortman J.R."/>
            <person name="Badger J.H."/>
            <person name="Ren Q."/>
            <person name="Amedeo P."/>
            <person name="Jones K.M."/>
            <person name="Tallon L.J."/>
            <person name="Delcher A.L."/>
            <person name="Salzberg S.L."/>
            <person name="Silva J.C."/>
            <person name="Haas B.J."/>
            <person name="Majoros W.H."/>
            <person name="Farzad M."/>
            <person name="Carlton J.M."/>
            <person name="Smith R.K. Jr."/>
            <person name="Garg J."/>
            <person name="Pearlman R.E."/>
            <person name="Karrer K.M."/>
            <person name="Sun L."/>
            <person name="Manning G."/>
            <person name="Elde N.C."/>
            <person name="Turkewitz A.P."/>
            <person name="Asai D.J."/>
            <person name="Wilkes D.E."/>
            <person name="Wang Y."/>
            <person name="Cai H."/>
            <person name="Collins K."/>
            <person name="Stewart B.A."/>
            <person name="Lee S.R."/>
            <person name="Wilamowska K."/>
            <person name="Weinberg Z."/>
            <person name="Ruzzo W.L."/>
            <person name="Wloga D."/>
            <person name="Gaertig J."/>
            <person name="Frankel J."/>
            <person name="Tsao C.-C."/>
            <person name="Gorovsky M.A."/>
            <person name="Keeling P.J."/>
            <person name="Waller R.F."/>
            <person name="Patron N.J."/>
            <person name="Cherry J.M."/>
            <person name="Stover N.A."/>
            <person name="Krieger C.J."/>
            <person name="del Toro C."/>
            <person name="Ryder H.F."/>
            <person name="Williamson S.C."/>
            <person name="Barbeau R.A."/>
            <person name="Hamilton E.P."/>
            <person name="Orias E."/>
        </authorList>
    </citation>
    <scope>NUCLEOTIDE SEQUENCE [LARGE SCALE GENOMIC DNA]</scope>
    <source>
        <strain evidence="2">SB210</strain>
    </source>
</reference>
<sequence length="207" mass="24632">MELSDEQQTNTRTISKSIYSAYELVNKNYKDHDFTYISIDQTLFVTDYVFSNFEVDKKMQQTIIKQIKQMGKTKKKQLIKREDLKIYLSQICMGCRKRQQTVGIDDVVNHIGMDLVLEIENMWIQFKEQEIYFITKEKTIEIVKSIIQRYKIDYSKVSNIVEKNLNSLYKHVFVEDFISLITQIGKEHDLRQKKVKIQKQNCGCTIF</sequence>
<dbReference type="RefSeq" id="XP_012653983.1">
    <property type="nucleotide sequence ID" value="XM_012798529.1"/>
</dbReference>
<organism evidence="1 2">
    <name type="scientific">Tetrahymena thermophila (strain SB210)</name>
    <dbReference type="NCBI Taxonomy" id="312017"/>
    <lineage>
        <taxon>Eukaryota</taxon>
        <taxon>Sar</taxon>
        <taxon>Alveolata</taxon>
        <taxon>Ciliophora</taxon>
        <taxon>Intramacronucleata</taxon>
        <taxon>Oligohymenophorea</taxon>
        <taxon>Hymenostomatida</taxon>
        <taxon>Tetrahymenina</taxon>
        <taxon>Tetrahymenidae</taxon>
        <taxon>Tetrahymena</taxon>
    </lineage>
</organism>
<dbReference type="EMBL" id="GG662639">
    <property type="protein sequence ID" value="EWS73501.1"/>
    <property type="molecule type" value="Genomic_DNA"/>
</dbReference>
<accession>W7XGW2</accession>
<proteinExistence type="predicted"/>
<evidence type="ECO:0000313" key="1">
    <source>
        <dbReference type="EMBL" id="EWS73501.1"/>
    </source>
</evidence>
<name>W7XGW2_TETTS</name>
<protein>
    <submittedName>
        <fullName evidence="1">Uncharacterized protein</fullName>
    </submittedName>
</protein>
<gene>
    <name evidence="1" type="ORF">TTHERM_000133608</name>
</gene>